<accession>A0AAV6H6D7</accession>
<evidence type="ECO:0000313" key="1">
    <source>
        <dbReference type="EMBL" id="KAG5282923.1"/>
    </source>
</evidence>
<dbReference type="AlphaFoldDB" id="A0AAV6H6D7"/>
<dbReference type="EMBL" id="JADWDJ010000003">
    <property type="protein sequence ID" value="KAG5282923.1"/>
    <property type="molecule type" value="Genomic_DNA"/>
</dbReference>
<organism evidence="1 2">
    <name type="scientific">Alosa alosa</name>
    <name type="common">allis shad</name>
    <dbReference type="NCBI Taxonomy" id="278164"/>
    <lineage>
        <taxon>Eukaryota</taxon>
        <taxon>Metazoa</taxon>
        <taxon>Chordata</taxon>
        <taxon>Craniata</taxon>
        <taxon>Vertebrata</taxon>
        <taxon>Euteleostomi</taxon>
        <taxon>Actinopterygii</taxon>
        <taxon>Neopterygii</taxon>
        <taxon>Teleostei</taxon>
        <taxon>Clupei</taxon>
        <taxon>Clupeiformes</taxon>
        <taxon>Clupeoidei</taxon>
        <taxon>Clupeidae</taxon>
        <taxon>Alosa</taxon>
    </lineage>
</organism>
<evidence type="ECO:0000313" key="2">
    <source>
        <dbReference type="Proteomes" id="UP000823561"/>
    </source>
</evidence>
<reference evidence="1" key="1">
    <citation type="submission" date="2020-10" db="EMBL/GenBank/DDBJ databases">
        <title>Chromosome-scale genome assembly of the Allis shad, Alosa alosa.</title>
        <authorList>
            <person name="Margot Z."/>
            <person name="Christophe K."/>
            <person name="Cabau C."/>
            <person name="Louis A."/>
            <person name="Berthelot C."/>
            <person name="Parey E."/>
            <person name="Roest Crollius H."/>
            <person name="Montfort J."/>
            <person name="Robinson-Rechavi M."/>
            <person name="Bucao C."/>
            <person name="Bouchez O."/>
            <person name="Gislard M."/>
            <person name="Lluch J."/>
            <person name="Milhes M."/>
            <person name="Lampietro C."/>
            <person name="Lopez Roques C."/>
            <person name="Donnadieu C."/>
            <person name="Braasch I."/>
            <person name="Desvignes T."/>
            <person name="Postlethwait J."/>
            <person name="Bobe J."/>
            <person name="Guiguen Y."/>
        </authorList>
    </citation>
    <scope>NUCLEOTIDE SEQUENCE</scope>
    <source>
        <strain evidence="1">M-15738</strain>
        <tissue evidence="1">Blood</tissue>
    </source>
</reference>
<name>A0AAV6H6D7_9TELE</name>
<gene>
    <name evidence="1" type="ORF">AALO_G00036210</name>
</gene>
<dbReference type="Proteomes" id="UP000823561">
    <property type="component" value="Chromosome 3"/>
</dbReference>
<proteinExistence type="predicted"/>
<sequence length="72" mass="8214">MNGENYAENRTLVEFILDSSQSKRVIDYRLVLDAFTNIPQGEGVGHYDTGVFALSVLSSCYYYYVRNICYGN</sequence>
<keyword evidence="2" id="KW-1185">Reference proteome</keyword>
<protein>
    <submittedName>
        <fullName evidence="1">Uncharacterized protein</fullName>
    </submittedName>
</protein>
<comment type="caution">
    <text evidence="1">The sequence shown here is derived from an EMBL/GenBank/DDBJ whole genome shotgun (WGS) entry which is preliminary data.</text>
</comment>